<evidence type="ECO:0000313" key="3">
    <source>
        <dbReference type="Proteomes" id="UP001054889"/>
    </source>
</evidence>
<comment type="caution">
    <text evidence="2">The sequence shown here is derived from an EMBL/GenBank/DDBJ whole genome shotgun (WGS) entry which is preliminary data.</text>
</comment>
<sequence length="117" mass="13365">MHPAGRLVLVKTVLIPIPIHVLIALNCPKWVIKAIDKYRRGFLWKGCKDIQGGHCLLGWSRVCRSVDLGGLGIHNLEALGWALNMRWLWLRKTQPDRPWASLDIQVHPNVHPNLGHY</sequence>
<dbReference type="AlphaFoldDB" id="A0AAV5D902"/>
<proteinExistence type="predicted"/>
<evidence type="ECO:0000256" key="1">
    <source>
        <dbReference type="SAM" id="SignalP"/>
    </source>
</evidence>
<organism evidence="2 3">
    <name type="scientific">Eleusine coracana subsp. coracana</name>
    <dbReference type="NCBI Taxonomy" id="191504"/>
    <lineage>
        <taxon>Eukaryota</taxon>
        <taxon>Viridiplantae</taxon>
        <taxon>Streptophyta</taxon>
        <taxon>Embryophyta</taxon>
        <taxon>Tracheophyta</taxon>
        <taxon>Spermatophyta</taxon>
        <taxon>Magnoliopsida</taxon>
        <taxon>Liliopsida</taxon>
        <taxon>Poales</taxon>
        <taxon>Poaceae</taxon>
        <taxon>PACMAD clade</taxon>
        <taxon>Chloridoideae</taxon>
        <taxon>Cynodonteae</taxon>
        <taxon>Eleusininae</taxon>
        <taxon>Eleusine</taxon>
    </lineage>
</organism>
<name>A0AAV5D902_ELECO</name>
<evidence type="ECO:0000313" key="2">
    <source>
        <dbReference type="EMBL" id="GJN07423.1"/>
    </source>
</evidence>
<dbReference type="PANTHER" id="PTHR33116:SF78">
    <property type="entry name" value="OS12G0587133 PROTEIN"/>
    <property type="match status" value="1"/>
</dbReference>
<dbReference type="EMBL" id="BQKI01000014">
    <property type="protein sequence ID" value="GJN07423.1"/>
    <property type="molecule type" value="Genomic_DNA"/>
</dbReference>
<keyword evidence="3" id="KW-1185">Reference proteome</keyword>
<gene>
    <name evidence="2" type="primary">ga25253</name>
    <name evidence="2" type="ORF">PR202_ga25253</name>
</gene>
<protein>
    <submittedName>
        <fullName evidence="2">Uncharacterized protein</fullName>
    </submittedName>
</protein>
<dbReference type="Proteomes" id="UP001054889">
    <property type="component" value="Unassembled WGS sequence"/>
</dbReference>
<dbReference type="PANTHER" id="PTHR33116">
    <property type="entry name" value="REVERSE TRANSCRIPTASE ZINC-BINDING DOMAIN-CONTAINING PROTEIN-RELATED-RELATED"/>
    <property type="match status" value="1"/>
</dbReference>
<feature type="chain" id="PRO_5043461719" evidence="1">
    <location>
        <begin position="25"/>
        <end position="117"/>
    </location>
</feature>
<feature type="signal peptide" evidence="1">
    <location>
        <begin position="1"/>
        <end position="24"/>
    </location>
</feature>
<reference evidence="2" key="1">
    <citation type="journal article" date="2018" name="DNA Res.">
        <title>Multiple hybrid de novo genome assembly of finger millet, an orphan allotetraploid crop.</title>
        <authorList>
            <person name="Hatakeyama M."/>
            <person name="Aluri S."/>
            <person name="Balachadran M.T."/>
            <person name="Sivarajan S.R."/>
            <person name="Patrignani A."/>
            <person name="Gruter S."/>
            <person name="Poveda L."/>
            <person name="Shimizu-Inatsugi R."/>
            <person name="Baeten J."/>
            <person name="Francoijs K.J."/>
            <person name="Nataraja K.N."/>
            <person name="Reddy Y.A.N."/>
            <person name="Phadnis S."/>
            <person name="Ravikumar R.L."/>
            <person name="Schlapbach R."/>
            <person name="Sreeman S.M."/>
            <person name="Shimizu K.K."/>
        </authorList>
    </citation>
    <scope>NUCLEOTIDE SEQUENCE</scope>
</reference>
<reference evidence="2" key="2">
    <citation type="submission" date="2021-12" db="EMBL/GenBank/DDBJ databases">
        <title>Resequencing data analysis of finger millet.</title>
        <authorList>
            <person name="Hatakeyama M."/>
            <person name="Aluri S."/>
            <person name="Balachadran M.T."/>
            <person name="Sivarajan S.R."/>
            <person name="Poveda L."/>
            <person name="Shimizu-Inatsugi R."/>
            <person name="Schlapbach R."/>
            <person name="Sreeman S.M."/>
            <person name="Shimizu K.K."/>
        </authorList>
    </citation>
    <scope>NUCLEOTIDE SEQUENCE</scope>
</reference>
<keyword evidence="1" id="KW-0732">Signal</keyword>
<accession>A0AAV5D902</accession>